<reference evidence="2" key="1">
    <citation type="submission" date="2022-07" db="EMBL/GenBank/DDBJ databases">
        <title>Draft genome sequence of Zalerion maritima ATCC 34329, a (micro)plastics degrading marine fungus.</title>
        <authorList>
            <person name="Paco A."/>
            <person name="Goncalves M.F.M."/>
            <person name="Rocha-Santos T.A.P."/>
            <person name="Alves A."/>
        </authorList>
    </citation>
    <scope>NUCLEOTIDE SEQUENCE</scope>
    <source>
        <strain evidence="2">ATCC 34329</strain>
    </source>
</reference>
<name>A0AAD5RSK0_9PEZI</name>
<protein>
    <submittedName>
        <fullName evidence="2">Serine/threonine protein kinase</fullName>
    </submittedName>
</protein>
<keyword evidence="3" id="KW-1185">Reference proteome</keyword>
<feature type="compositionally biased region" description="Basic and acidic residues" evidence="1">
    <location>
        <begin position="377"/>
        <end position="394"/>
    </location>
</feature>
<evidence type="ECO:0000313" key="2">
    <source>
        <dbReference type="EMBL" id="KAJ2902194.1"/>
    </source>
</evidence>
<dbReference type="Proteomes" id="UP001201980">
    <property type="component" value="Unassembled WGS sequence"/>
</dbReference>
<organism evidence="2 3">
    <name type="scientific">Zalerion maritima</name>
    <dbReference type="NCBI Taxonomy" id="339359"/>
    <lineage>
        <taxon>Eukaryota</taxon>
        <taxon>Fungi</taxon>
        <taxon>Dikarya</taxon>
        <taxon>Ascomycota</taxon>
        <taxon>Pezizomycotina</taxon>
        <taxon>Sordariomycetes</taxon>
        <taxon>Lulworthiomycetidae</taxon>
        <taxon>Lulworthiales</taxon>
        <taxon>Lulworthiaceae</taxon>
        <taxon>Zalerion</taxon>
    </lineage>
</organism>
<dbReference type="AlphaFoldDB" id="A0AAD5RSK0"/>
<evidence type="ECO:0000313" key="3">
    <source>
        <dbReference type="Proteomes" id="UP001201980"/>
    </source>
</evidence>
<feature type="compositionally biased region" description="Basic and acidic residues" evidence="1">
    <location>
        <begin position="406"/>
        <end position="422"/>
    </location>
</feature>
<keyword evidence="2" id="KW-0808">Transferase</keyword>
<keyword evidence="2" id="KW-0418">Kinase</keyword>
<gene>
    <name evidence="2" type="ORF">MKZ38_000928</name>
</gene>
<dbReference type="GO" id="GO:0004674">
    <property type="term" value="F:protein serine/threonine kinase activity"/>
    <property type="evidence" value="ECO:0007669"/>
    <property type="project" value="UniProtKB-KW"/>
</dbReference>
<keyword evidence="2" id="KW-0723">Serine/threonine-protein kinase</keyword>
<dbReference type="EMBL" id="JAKWBI020000121">
    <property type="protein sequence ID" value="KAJ2902194.1"/>
    <property type="molecule type" value="Genomic_DNA"/>
</dbReference>
<feature type="region of interest" description="Disordered" evidence="1">
    <location>
        <begin position="347"/>
        <end position="422"/>
    </location>
</feature>
<sequence length="422" mass="45929">MRLEMAMSATKSLDFGAAPQYGIHNHSIIAPANPLFTHLLHFRRLKPYKPFLSRSVTLERIDPVHTLLPRGEPYGVGVRRARELSSVFAGTSLFSRFPSLNFCLASSATSSLIAMEYYGRHCTEAVYQGSHELVAAALAESFVALVRLFDEKEVPAPQHQLALITDRSELKIHMLVEVTPVLTVGEFLCDIFLQGLGILDAGVGRDLDVDYLAHRGATRDVVNPLVVDVNEVTDIGGVLDEEAAERIEAKLILMLLLTTRRGDYVDHLVERDVVVAILVEHAKEPINLGEGHIGASEDPVEVRHGELVLAVDGDKGLEKPNGKSLAAGLTLAKGSLSAAPLFNELFHHDEGRDDGPDEEGDGHLDGDDVDAAMLFGVDERDKDLDDARDAHGDDLGDPEDEPDSYEPDKEAEGPDTTRADVG</sequence>
<feature type="compositionally biased region" description="Acidic residues" evidence="1">
    <location>
        <begin position="395"/>
        <end position="405"/>
    </location>
</feature>
<evidence type="ECO:0000256" key="1">
    <source>
        <dbReference type="SAM" id="MobiDB-lite"/>
    </source>
</evidence>
<accession>A0AAD5RSK0</accession>
<comment type="caution">
    <text evidence="2">The sequence shown here is derived from an EMBL/GenBank/DDBJ whole genome shotgun (WGS) entry which is preliminary data.</text>
</comment>
<proteinExistence type="predicted"/>